<reference evidence="2 3" key="1">
    <citation type="submission" date="2022-06" db="EMBL/GenBank/DDBJ databases">
        <title>Isolation of gut microbiota from human fecal samples.</title>
        <authorList>
            <person name="Pamer E.G."/>
            <person name="Barat B."/>
            <person name="Waligurski E."/>
            <person name="Medina S."/>
            <person name="Paddock L."/>
            <person name="Mostad J."/>
        </authorList>
    </citation>
    <scope>NUCLEOTIDE SEQUENCE [LARGE SCALE GENOMIC DNA]</scope>
    <source>
        <strain evidence="2 3">DFI.7.95</strain>
    </source>
</reference>
<evidence type="ECO:0000313" key="3">
    <source>
        <dbReference type="Proteomes" id="UP001524478"/>
    </source>
</evidence>
<comment type="caution">
    <text evidence="2">The sequence shown here is derived from an EMBL/GenBank/DDBJ whole genome shotgun (WGS) entry which is preliminary data.</text>
</comment>
<keyword evidence="1" id="KW-0472">Membrane</keyword>
<keyword evidence="3" id="KW-1185">Reference proteome</keyword>
<dbReference type="Proteomes" id="UP001524478">
    <property type="component" value="Unassembled WGS sequence"/>
</dbReference>
<feature type="transmembrane region" description="Helical" evidence="1">
    <location>
        <begin position="43"/>
        <end position="64"/>
    </location>
</feature>
<evidence type="ECO:0000256" key="1">
    <source>
        <dbReference type="SAM" id="Phobius"/>
    </source>
</evidence>
<gene>
    <name evidence="2" type="ORF">NE686_00975</name>
</gene>
<organism evidence="2 3">
    <name type="scientific">Tissierella carlieri</name>
    <dbReference type="NCBI Taxonomy" id="689904"/>
    <lineage>
        <taxon>Bacteria</taxon>
        <taxon>Bacillati</taxon>
        <taxon>Bacillota</taxon>
        <taxon>Tissierellia</taxon>
        <taxon>Tissierellales</taxon>
        <taxon>Tissierellaceae</taxon>
        <taxon>Tissierella</taxon>
    </lineage>
</organism>
<accession>A0ABT1S5A7</accession>
<evidence type="ECO:0000313" key="2">
    <source>
        <dbReference type="EMBL" id="MCQ4921642.1"/>
    </source>
</evidence>
<name>A0ABT1S5A7_9FIRM</name>
<sequence length="73" mass="8406">MELKNLKSLDDLLSTESSKLISISSVNVLTEPPRLSTKVSKPYLFHLLIYPVILGEIYQVYIIFPLYEYLDIS</sequence>
<keyword evidence="1" id="KW-1133">Transmembrane helix</keyword>
<proteinExistence type="predicted"/>
<protein>
    <submittedName>
        <fullName evidence="2">Uncharacterized protein</fullName>
    </submittedName>
</protein>
<keyword evidence="1" id="KW-0812">Transmembrane</keyword>
<dbReference type="EMBL" id="JANGAC010000001">
    <property type="protein sequence ID" value="MCQ4921642.1"/>
    <property type="molecule type" value="Genomic_DNA"/>
</dbReference>